<evidence type="ECO:0000313" key="2">
    <source>
        <dbReference type="Proteomes" id="UP000640509"/>
    </source>
</evidence>
<proteinExistence type="predicted"/>
<name>A0ABQ1VMY8_9RHOB</name>
<protein>
    <submittedName>
        <fullName evidence="1">Uncharacterized protein</fullName>
    </submittedName>
</protein>
<accession>A0ABQ1VMY8</accession>
<dbReference type="EMBL" id="BMIV01000037">
    <property type="protein sequence ID" value="GGF81555.1"/>
    <property type="molecule type" value="Genomic_DNA"/>
</dbReference>
<keyword evidence="2" id="KW-1185">Reference proteome</keyword>
<reference evidence="2" key="1">
    <citation type="journal article" date="2019" name="Int. J. Syst. Evol. Microbiol.">
        <title>The Global Catalogue of Microorganisms (GCM) 10K type strain sequencing project: providing services to taxonomists for standard genome sequencing and annotation.</title>
        <authorList>
            <consortium name="The Broad Institute Genomics Platform"/>
            <consortium name="The Broad Institute Genome Sequencing Center for Infectious Disease"/>
            <person name="Wu L."/>
            <person name="Ma J."/>
        </authorList>
    </citation>
    <scope>NUCLEOTIDE SEQUENCE [LARGE SCALE GENOMIC DNA]</scope>
    <source>
        <strain evidence="2">CGMCC 1.15419</strain>
    </source>
</reference>
<sequence>MARNKTHLDETADVASKRPVVVENRALLNGPVRGKDNRLAPFFEEGKQGAKGMDRSRAQAEEFACFLEFVEGVP</sequence>
<gene>
    <name evidence="1" type="ORF">GCM10011402_37720</name>
</gene>
<dbReference type="Proteomes" id="UP000640509">
    <property type="component" value="Unassembled WGS sequence"/>
</dbReference>
<comment type="caution">
    <text evidence="1">The sequence shown here is derived from an EMBL/GenBank/DDBJ whole genome shotgun (WGS) entry which is preliminary data.</text>
</comment>
<evidence type="ECO:0000313" key="1">
    <source>
        <dbReference type="EMBL" id="GGF81555.1"/>
    </source>
</evidence>
<organism evidence="1 2">
    <name type="scientific">Paracoccus acridae</name>
    <dbReference type="NCBI Taxonomy" id="1795310"/>
    <lineage>
        <taxon>Bacteria</taxon>
        <taxon>Pseudomonadati</taxon>
        <taxon>Pseudomonadota</taxon>
        <taxon>Alphaproteobacteria</taxon>
        <taxon>Rhodobacterales</taxon>
        <taxon>Paracoccaceae</taxon>
        <taxon>Paracoccus</taxon>
    </lineage>
</organism>